<dbReference type="InParanoid" id="A0A1Y2LVY6"/>
<evidence type="ECO:0000313" key="3">
    <source>
        <dbReference type="EMBL" id="OSS48021.1"/>
    </source>
</evidence>
<feature type="chain" id="PRO_5012011202" description="DUF7907 domain-containing protein" evidence="1">
    <location>
        <begin position="19"/>
        <end position="206"/>
    </location>
</feature>
<evidence type="ECO:0000256" key="1">
    <source>
        <dbReference type="SAM" id="SignalP"/>
    </source>
</evidence>
<dbReference type="InterPro" id="IPR057229">
    <property type="entry name" value="DUF7907"/>
</dbReference>
<sequence length="206" mass="22494">MKLFSALVLVTLATLTTAQYYDLPSPPFRLFIKSTNSSINGTALGACHQGAAIEGLCLTGETDQMPPSSYTTFYHNVSSFANHSAGAADADGSLSWNLRAGNLTVPSAMFLSIFSMSNVANPTFYPGTTKFDVIAFDEYGSAYISAGLDDTVSPPTYFSPSLKVKNWYICYTRWSYLYYTLSWKVGLTGEPQNPSCQKVDVVRVFN</sequence>
<evidence type="ECO:0000313" key="4">
    <source>
        <dbReference type="Proteomes" id="UP000193240"/>
    </source>
</evidence>
<protein>
    <recommendedName>
        <fullName evidence="2">DUF7907 domain-containing protein</fullName>
    </recommendedName>
</protein>
<keyword evidence="4" id="KW-1185">Reference proteome</keyword>
<feature type="signal peptide" evidence="1">
    <location>
        <begin position="1"/>
        <end position="18"/>
    </location>
</feature>
<gene>
    <name evidence="3" type="ORF">B5807_06519</name>
</gene>
<dbReference type="OMA" id="YIGACHS"/>
<keyword evidence="1" id="KW-0732">Signal</keyword>
<dbReference type="Pfam" id="PF25484">
    <property type="entry name" value="DUF7907"/>
    <property type="match status" value="1"/>
</dbReference>
<dbReference type="EMBL" id="KZ107847">
    <property type="protein sequence ID" value="OSS48021.1"/>
    <property type="molecule type" value="Genomic_DNA"/>
</dbReference>
<reference evidence="3 4" key="1">
    <citation type="journal article" date="2017" name="Genome Announc.">
        <title>Genome sequence of the saprophytic ascomycete Epicoccum nigrum ICMP 19927 strain isolated from New Zealand.</title>
        <authorList>
            <person name="Fokin M."/>
            <person name="Fleetwood D."/>
            <person name="Weir B.S."/>
            <person name="Villas-Boas S.G."/>
        </authorList>
    </citation>
    <scope>NUCLEOTIDE SEQUENCE [LARGE SCALE GENOMIC DNA]</scope>
    <source>
        <strain evidence="3 4">ICMP 19927</strain>
    </source>
</reference>
<name>A0A1Y2LVY6_EPING</name>
<evidence type="ECO:0000259" key="2">
    <source>
        <dbReference type="Pfam" id="PF25484"/>
    </source>
</evidence>
<feature type="domain" description="DUF7907" evidence="2">
    <location>
        <begin position="25"/>
        <end position="204"/>
    </location>
</feature>
<proteinExistence type="predicted"/>
<organism evidence="3 4">
    <name type="scientific">Epicoccum nigrum</name>
    <name type="common">Soil fungus</name>
    <name type="synonym">Epicoccum purpurascens</name>
    <dbReference type="NCBI Taxonomy" id="105696"/>
    <lineage>
        <taxon>Eukaryota</taxon>
        <taxon>Fungi</taxon>
        <taxon>Dikarya</taxon>
        <taxon>Ascomycota</taxon>
        <taxon>Pezizomycotina</taxon>
        <taxon>Dothideomycetes</taxon>
        <taxon>Pleosporomycetidae</taxon>
        <taxon>Pleosporales</taxon>
        <taxon>Pleosporineae</taxon>
        <taxon>Didymellaceae</taxon>
        <taxon>Epicoccum</taxon>
    </lineage>
</organism>
<dbReference type="Proteomes" id="UP000193240">
    <property type="component" value="Unassembled WGS sequence"/>
</dbReference>
<accession>A0A1Y2LVY6</accession>
<dbReference type="STRING" id="105696.A0A1Y2LVY6"/>
<dbReference type="AlphaFoldDB" id="A0A1Y2LVY6"/>